<dbReference type="InterPro" id="IPR050668">
    <property type="entry name" value="Cytochrome_b5"/>
</dbReference>
<feature type="region of interest" description="Disordered" evidence="13">
    <location>
        <begin position="1"/>
        <end position="20"/>
    </location>
</feature>
<proteinExistence type="inferred from homology"/>
<dbReference type="GO" id="GO:0016126">
    <property type="term" value="P:sterol biosynthetic process"/>
    <property type="evidence" value="ECO:0007669"/>
    <property type="project" value="TreeGrafter"/>
</dbReference>
<evidence type="ECO:0000256" key="5">
    <source>
        <dbReference type="ARBA" id="ARBA00022723"/>
    </source>
</evidence>
<dbReference type="GO" id="GO:0046872">
    <property type="term" value="F:metal ion binding"/>
    <property type="evidence" value="ECO:0007669"/>
    <property type="project" value="UniProtKB-KW"/>
</dbReference>
<keyword evidence="8" id="KW-0249">Electron transport</keyword>
<evidence type="ECO:0000256" key="9">
    <source>
        <dbReference type="ARBA" id="ARBA00023004"/>
    </source>
</evidence>
<evidence type="ECO:0000256" key="8">
    <source>
        <dbReference type="ARBA" id="ARBA00022982"/>
    </source>
</evidence>
<dbReference type="OrthoDB" id="1925334at2759"/>
<sequence length="189" mass="21355">MGDYKEVTNNKNNEKKQVQLSIDDDDLPSLSWDEIRKHTTPPDCWMVIHGRVYNVAPVLATHPGGSQILLHYVGRDATYPFDDVGHSMESLVFDMPPGSLKGKLENSAEIRIRGGGYVNHNEDETNDEKDEVVVTQSQAQSCVAIWNKIYTALLYCVILVCAILLTCLRWRNGERQEMVSEDIPSWAFS</sequence>
<feature type="domain" description="Cytochrome b5 heme-binding" evidence="15">
    <location>
        <begin position="27"/>
        <end position="87"/>
    </location>
</feature>
<evidence type="ECO:0000256" key="6">
    <source>
        <dbReference type="ARBA" id="ARBA00022824"/>
    </source>
</evidence>
<evidence type="ECO:0000256" key="10">
    <source>
        <dbReference type="ARBA" id="ARBA00023136"/>
    </source>
</evidence>
<keyword evidence="4 14" id="KW-0812">Transmembrane</keyword>
<keyword evidence="10 14" id="KW-0472">Membrane</keyword>
<dbReference type="GO" id="GO:0020037">
    <property type="term" value="F:heme binding"/>
    <property type="evidence" value="ECO:0007669"/>
    <property type="project" value="TreeGrafter"/>
</dbReference>
<keyword evidence="6" id="KW-0256">Endoplasmic reticulum</keyword>
<keyword evidence="5" id="KW-0479">Metal-binding</keyword>
<dbReference type="Pfam" id="PF00173">
    <property type="entry name" value="Cyt-b5"/>
    <property type="match status" value="1"/>
</dbReference>
<dbReference type="InterPro" id="IPR001199">
    <property type="entry name" value="Cyt_B5-like_heme/steroid-bd"/>
</dbReference>
<evidence type="ECO:0000256" key="12">
    <source>
        <dbReference type="ARBA" id="ARBA00038168"/>
    </source>
</evidence>
<evidence type="ECO:0000256" key="11">
    <source>
        <dbReference type="ARBA" id="ARBA00037877"/>
    </source>
</evidence>
<comment type="similarity">
    <text evidence="12">Belongs to the cytochrome b5 family.</text>
</comment>
<feature type="transmembrane region" description="Helical" evidence="14">
    <location>
        <begin position="149"/>
        <end position="168"/>
    </location>
</feature>
<keyword evidence="3" id="KW-0349">Heme</keyword>
<dbReference type="Proteomes" id="UP000187013">
    <property type="component" value="Unassembled WGS sequence"/>
</dbReference>
<dbReference type="PANTHER" id="PTHR19359:SF150">
    <property type="entry name" value="CYTOCHROME B5"/>
    <property type="match status" value="1"/>
</dbReference>
<comment type="caution">
    <text evidence="16">The sequence shown here is derived from an EMBL/GenBank/DDBJ whole genome shotgun (WGS) entry which is preliminary data.</text>
</comment>
<keyword evidence="2" id="KW-0813">Transport</keyword>
<dbReference type="InterPro" id="IPR036400">
    <property type="entry name" value="Cyt_B5-like_heme/steroid_sf"/>
</dbReference>
<evidence type="ECO:0000256" key="13">
    <source>
        <dbReference type="SAM" id="MobiDB-lite"/>
    </source>
</evidence>
<dbReference type="PANTHER" id="PTHR19359">
    <property type="entry name" value="CYTOCHROME B5"/>
    <property type="match status" value="1"/>
</dbReference>
<evidence type="ECO:0000313" key="16">
    <source>
        <dbReference type="EMBL" id="GAV54214.1"/>
    </source>
</evidence>
<evidence type="ECO:0000256" key="2">
    <source>
        <dbReference type="ARBA" id="ARBA00022448"/>
    </source>
</evidence>
<protein>
    <recommendedName>
        <fullName evidence="15">Cytochrome b5 heme-binding domain-containing protein</fullName>
    </recommendedName>
</protein>
<organism evidence="16 17">
    <name type="scientific">Zygosaccharomyces rouxii</name>
    <dbReference type="NCBI Taxonomy" id="4956"/>
    <lineage>
        <taxon>Eukaryota</taxon>
        <taxon>Fungi</taxon>
        <taxon>Dikarya</taxon>
        <taxon>Ascomycota</taxon>
        <taxon>Saccharomycotina</taxon>
        <taxon>Saccharomycetes</taxon>
        <taxon>Saccharomycetales</taxon>
        <taxon>Saccharomycetaceae</taxon>
        <taxon>Zygosaccharomyces</taxon>
    </lineage>
</organism>
<gene>
    <name evidence="16" type="ORF">ZYGR_0AK07160</name>
</gene>
<evidence type="ECO:0000256" key="3">
    <source>
        <dbReference type="ARBA" id="ARBA00022617"/>
    </source>
</evidence>
<accession>A0A1Q3AEP2</accession>
<feature type="compositionally biased region" description="Basic and acidic residues" evidence="13">
    <location>
        <begin position="1"/>
        <end position="17"/>
    </location>
</feature>
<keyword evidence="7" id="KW-0492">Microsome</keyword>
<evidence type="ECO:0000313" key="17">
    <source>
        <dbReference type="Proteomes" id="UP000187013"/>
    </source>
</evidence>
<comment type="subcellular location">
    <subcellularLocation>
        <location evidence="1">Endoplasmic reticulum membrane</location>
        <topology evidence="1">Single-pass membrane protein</topology>
        <orientation evidence="1">Cytoplasmic side</orientation>
    </subcellularLocation>
    <subcellularLocation>
        <location evidence="11">Microsome membrane</location>
        <topology evidence="11">Single-pass membrane protein</topology>
        <orientation evidence="11">Cytoplasmic side</orientation>
    </subcellularLocation>
</comment>
<reference evidence="16 17" key="1">
    <citation type="submission" date="2016-08" db="EMBL/GenBank/DDBJ databases">
        <title>Draft genome sequence of allopolyploid Zygosaccharomyces rouxii.</title>
        <authorList>
            <person name="Watanabe J."/>
            <person name="Uehara K."/>
            <person name="Mogi Y."/>
            <person name="Tsukioka Y."/>
        </authorList>
    </citation>
    <scope>NUCLEOTIDE SEQUENCE [LARGE SCALE GENOMIC DNA]</scope>
    <source>
        <strain evidence="16 17">NBRC 110957</strain>
    </source>
</reference>
<dbReference type="GO" id="GO:0005789">
    <property type="term" value="C:endoplasmic reticulum membrane"/>
    <property type="evidence" value="ECO:0007669"/>
    <property type="project" value="UniProtKB-SubCell"/>
</dbReference>
<keyword evidence="14" id="KW-1133">Transmembrane helix</keyword>
<evidence type="ECO:0000256" key="7">
    <source>
        <dbReference type="ARBA" id="ARBA00022848"/>
    </source>
</evidence>
<evidence type="ECO:0000259" key="15">
    <source>
        <dbReference type="PROSITE" id="PS50255"/>
    </source>
</evidence>
<evidence type="ECO:0000256" key="1">
    <source>
        <dbReference type="ARBA" id="ARBA00004131"/>
    </source>
</evidence>
<evidence type="ECO:0000256" key="4">
    <source>
        <dbReference type="ARBA" id="ARBA00022692"/>
    </source>
</evidence>
<dbReference type="AlphaFoldDB" id="A0A1Q3AEP2"/>
<keyword evidence="9" id="KW-0408">Iron</keyword>
<dbReference type="SMART" id="SM01117">
    <property type="entry name" value="Cyt-b5"/>
    <property type="match status" value="1"/>
</dbReference>
<dbReference type="EMBL" id="BDGX01000037">
    <property type="protein sequence ID" value="GAV54214.1"/>
    <property type="molecule type" value="Genomic_DNA"/>
</dbReference>
<dbReference type="Gene3D" id="3.10.120.10">
    <property type="entry name" value="Cytochrome b5-like heme/steroid binding domain"/>
    <property type="match status" value="1"/>
</dbReference>
<name>A0A1Q3AEP2_ZYGRO</name>
<dbReference type="PROSITE" id="PS50255">
    <property type="entry name" value="CYTOCHROME_B5_2"/>
    <property type="match status" value="1"/>
</dbReference>
<evidence type="ECO:0000256" key="14">
    <source>
        <dbReference type="SAM" id="Phobius"/>
    </source>
</evidence>
<dbReference type="SUPFAM" id="SSF55856">
    <property type="entry name" value="Cytochrome b5-like heme/steroid binding domain"/>
    <property type="match status" value="1"/>
</dbReference>